<dbReference type="PANTHER" id="PTHR43072:SF23">
    <property type="entry name" value="UPF0039 PROTEIN C11D3.02C"/>
    <property type="match status" value="1"/>
</dbReference>
<dbReference type="SUPFAM" id="SSF55729">
    <property type="entry name" value="Acyl-CoA N-acyltransferases (Nat)"/>
    <property type="match status" value="1"/>
</dbReference>
<keyword evidence="2" id="KW-0012">Acyltransferase</keyword>
<reference evidence="5" key="1">
    <citation type="journal article" date="2019" name="Int. J. Syst. Evol. Microbiol.">
        <title>The Global Catalogue of Microorganisms (GCM) 10K type strain sequencing project: providing services to taxonomists for standard genome sequencing and annotation.</title>
        <authorList>
            <consortium name="The Broad Institute Genomics Platform"/>
            <consortium name="The Broad Institute Genome Sequencing Center for Infectious Disease"/>
            <person name="Wu L."/>
            <person name="Ma J."/>
        </authorList>
    </citation>
    <scope>NUCLEOTIDE SEQUENCE [LARGE SCALE GENOMIC DNA]</scope>
    <source>
        <strain evidence="5">JCM 18200</strain>
    </source>
</reference>
<dbReference type="InterPro" id="IPR016181">
    <property type="entry name" value="Acyl_CoA_acyltransferase"/>
</dbReference>
<dbReference type="Proteomes" id="UP001501411">
    <property type="component" value="Unassembled WGS sequence"/>
</dbReference>
<accession>A0ABP9ART0</accession>
<organism evidence="4 5">
    <name type="scientific">Olivibacter ginsenosidimutans</name>
    <dbReference type="NCBI Taxonomy" id="1176537"/>
    <lineage>
        <taxon>Bacteria</taxon>
        <taxon>Pseudomonadati</taxon>
        <taxon>Bacteroidota</taxon>
        <taxon>Sphingobacteriia</taxon>
        <taxon>Sphingobacteriales</taxon>
        <taxon>Sphingobacteriaceae</taxon>
        <taxon>Olivibacter</taxon>
    </lineage>
</organism>
<dbReference type="Gene3D" id="3.40.630.30">
    <property type="match status" value="1"/>
</dbReference>
<gene>
    <name evidence="4" type="ORF">GCM10023231_11170</name>
</gene>
<keyword evidence="1" id="KW-0808">Transferase</keyword>
<dbReference type="PROSITE" id="PS51186">
    <property type="entry name" value="GNAT"/>
    <property type="match status" value="1"/>
</dbReference>
<comment type="caution">
    <text evidence="4">The sequence shown here is derived from an EMBL/GenBank/DDBJ whole genome shotgun (WGS) entry which is preliminary data.</text>
</comment>
<sequence>MKIPLVYRDALDTDLPMIVRIYNSTVASRMVTADTEAVSVASKEAWFKAHQAQTRPLWMVETPMGEPVGWMSFQDFYGRPAYNGTAEISIYLDEKQRGNGYGKAILRYAIAQSPRLGIHTLLAFIFAHNMPSIHLFLQEGFAEWGNFPDIAVLDGIQRSLVVLGRKV</sequence>
<dbReference type="EMBL" id="BAABIQ010000005">
    <property type="protein sequence ID" value="GAA4785127.1"/>
    <property type="molecule type" value="Genomic_DNA"/>
</dbReference>
<dbReference type="RefSeq" id="WP_345230734.1">
    <property type="nucleotide sequence ID" value="NZ_BAABIQ010000005.1"/>
</dbReference>
<dbReference type="PANTHER" id="PTHR43072">
    <property type="entry name" value="N-ACETYLTRANSFERASE"/>
    <property type="match status" value="1"/>
</dbReference>
<evidence type="ECO:0000256" key="2">
    <source>
        <dbReference type="ARBA" id="ARBA00023315"/>
    </source>
</evidence>
<name>A0ABP9ART0_9SPHI</name>
<feature type="domain" description="N-acetyltransferase" evidence="3">
    <location>
        <begin position="5"/>
        <end position="159"/>
    </location>
</feature>
<proteinExistence type="predicted"/>
<evidence type="ECO:0000259" key="3">
    <source>
        <dbReference type="PROSITE" id="PS51186"/>
    </source>
</evidence>
<evidence type="ECO:0000256" key="1">
    <source>
        <dbReference type="ARBA" id="ARBA00022679"/>
    </source>
</evidence>
<evidence type="ECO:0000313" key="4">
    <source>
        <dbReference type="EMBL" id="GAA4785127.1"/>
    </source>
</evidence>
<evidence type="ECO:0000313" key="5">
    <source>
        <dbReference type="Proteomes" id="UP001501411"/>
    </source>
</evidence>
<protein>
    <submittedName>
        <fullName evidence="4">GNAT family N-acetyltransferase</fullName>
    </submittedName>
</protein>
<dbReference type="InterPro" id="IPR000182">
    <property type="entry name" value="GNAT_dom"/>
</dbReference>
<dbReference type="Pfam" id="PF00583">
    <property type="entry name" value="Acetyltransf_1"/>
    <property type="match status" value="1"/>
</dbReference>
<keyword evidence="5" id="KW-1185">Reference proteome</keyword>